<accession>A0ABV1GD81</accession>
<gene>
    <name evidence="2" type="ORF">WMO24_04975</name>
</gene>
<proteinExistence type="predicted"/>
<organism evidence="2 3">
    <name type="scientific">Ruthenibacterium intestinale</name>
    <dbReference type="NCBI Taxonomy" id="3133163"/>
    <lineage>
        <taxon>Bacteria</taxon>
        <taxon>Bacillati</taxon>
        <taxon>Bacillota</taxon>
        <taxon>Clostridia</taxon>
        <taxon>Eubacteriales</taxon>
        <taxon>Oscillospiraceae</taxon>
        <taxon>Ruthenibacterium</taxon>
    </lineage>
</organism>
<comment type="caution">
    <text evidence="2">The sequence shown here is derived from an EMBL/GenBank/DDBJ whole genome shotgun (WGS) entry which is preliminary data.</text>
</comment>
<keyword evidence="3" id="KW-1185">Reference proteome</keyword>
<reference evidence="2 3" key="1">
    <citation type="submission" date="2024-03" db="EMBL/GenBank/DDBJ databases">
        <title>Human intestinal bacterial collection.</title>
        <authorList>
            <person name="Pauvert C."/>
            <person name="Hitch T.C.A."/>
            <person name="Clavel T."/>
        </authorList>
    </citation>
    <scope>NUCLEOTIDE SEQUENCE [LARGE SCALE GENOMIC DNA]</scope>
    <source>
        <strain evidence="2 3">CLA-JM-H11</strain>
    </source>
</reference>
<name>A0ABV1GD81_9FIRM</name>
<sequence>MLLVKEIRLPLECGQAQAVDAALKRLHLTQGQIAGAEIYKISVDARRGRPVLVYTVAVELGQKGAERSFEGFAPSVSILNKQAFSIGAGSTVLEHPPVVCGLGPAGLFAALVLARQGFRPVVLERGPEMERRMKQVLGFYESGCLDENANIQFGEGGAGTFSDGKLTTRIHDPLCGFVMDTLLEHGAPREIAVRQKPHIGTDRLRDVIVSIRNEILSLGGQVFFDTALTGLCVKNGVLTGVRTSSGEIPCETLVLAVGHSARDTFEMLFETGLRPQAKPFSVGFRAEHLQSRIEESLYHEAAGHPALPRGEYQLSHHVGKRCVYTFCMCPGGQVVAAASEKDRVVTNGMSFHARDGKNANAAVVVSVSDADFGGDAREAIAFQRALETRAFQAGGGGYTAPAENVRSFLNGEGRLRITSVQPTYPRGVHAADLGALLPDELASALRAGLSVFERKLRGYTAPEAVLTGLETRTSSPVRLVRGENMESVDLPGLYPCGEGAGYAGGIVSAAVDGVRVARTIAEYYRPSRA</sequence>
<evidence type="ECO:0000259" key="1">
    <source>
        <dbReference type="Pfam" id="PF21688"/>
    </source>
</evidence>
<feature type="domain" description="FAD-dependent protein C-terminal" evidence="1">
    <location>
        <begin position="279"/>
        <end position="473"/>
    </location>
</feature>
<dbReference type="Gene3D" id="3.30.70.2700">
    <property type="match status" value="1"/>
</dbReference>
<dbReference type="RefSeq" id="WP_349215220.1">
    <property type="nucleotide sequence ID" value="NZ_JBBMFA010000069.1"/>
</dbReference>
<evidence type="ECO:0000313" key="3">
    <source>
        <dbReference type="Proteomes" id="UP001477672"/>
    </source>
</evidence>
<dbReference type="Pfam" id="PF21688">
    <property type="entry name" value="FAD-depend_C"/>
    <property type="match status" value="1"/>
</dbReference>
<dbReference type="Gene3D" id="3.50.50.60">
    <property type="entry name" value="FAD/NAD(P)-binding domain"/>
    <property type="match status" value="2"/>
</dbReference>
<dbReference type="PANTHER" id="PTHR42842">
    <property type="entry name" value="FAD/NAD(P)-BINDING OXIDOREDUCTASE"/>
    <property type="match status" value="1"/>
</dbReference>
<dbReference type="SUPFAM" id="SSF51905">
    <property type="entry name" value="FAD/NAD(P)-binding domain"/>
    <property type="match status" value="1"/>
</dbReference>
<dbReference type="InterPro" id="IPR028348">
    <property type="entry name" value="FAD-binding_protein"/>
</dbReference>
<dbReference type="Proteomes" id="UP001477672">
    <property type="component" value="Unassembled WGS sequence"/>
</dbReference>
<dbReference type="InterPro" id="IPR036188">
    <property type="entry name" value="FAD/NAD-bd_sf"/>
</dbReference>
<dbReference type="PANTHER" id="PTHR42842:SF3">
    <property type="entry name" value="FAD_NAD(P)-BINDING OXIDOREDUCTASE FAMILY PROTEIN"/>
    <property type="match status" value="1"/>
</dbReference>
<dbReference type="InterPro" id="IPR049516">
    <property type="entry name" value="FAD-depend_C"/>
</dbReference>
<evidence type="ECO:0000313" key="2">
    <source>
        <dbReference type="EMBL" id="MEQ2519785.1"/>
    </source>
</evidence>
<dbReference type="PIRSF" id="PIRSF038984">
    <property type="entry name" value="FAD_binding_protein"/>
    <property type="match status" value="1"/>
</dbReference>
<dbReference type="EMBL" id="JBBMFA010000069">
    <property type="protein sequence ID" value="MEQ2519785.1"/>
    <property type="molecule type" value="Genomic_DNA"/>
</dbReference>
<protein>
    <submittedName>
        <fullName evidence="2">FAD-dependent protein</fullName>
    </submittedName>
</protein>